<dbReference type="Proteomes" id="UP000218944">
    <property type="component" value="Unassembled WGS sequence"/>
</dbReference>
<dbReference type="EMBL" id="NSJV01000293">
    <property type="protein sequence ID" value="PAU48071.1"/>
    <property type="molecule type" value="Genomic_DNA"/>
</dbReference>
<evidence type="ECO:0008006" key="3">
    <source>
        <dbReference type="Google" id="ProtNLM"/>
    </source>
</evidence>
<name>A0A2A2D9B1_9ACTN</name>
<accession>A0A2A2D9B1</accession>
<organism evidence="1 2">
    <name type="scientific">Streptomyces albireticuli</name>
    <dbReference type="NCBI Taxonomy" id="1940"/>
    <lineage>
        <taxon>Bacteria</taxon>
        <taxon>Bacillati</taxon>
        <taxon>Actinomycetota</taxon>
        <taxon>Actinomycetes</taxon>
        <taxon>Kitasatosporales</taxon>
        <taxon>Streptomycetaceae</taxon>
        <taxon>Streptomyces</taxon>
    </lineage>
</organism>
<dbReference type="RefSeq" id="WP_095581492.1">
    <property type="nucleotide sequence ID" value="NZ_JAJQQQ010000001.1"/>
</dbReference>
<reference evidence="1 2" key="1">
    <citation type="submission" date="2017-08" db="EMBL/GenBank/DDBJ databases">
        <title>Genome sequence of Streptomyces albireticuli NRRL B-1670.</title>
        <authorList>
            <person name="Graham D.E."/>
            <person name="Mahan K.M."/>
            <person name="Klingeman D.M."/>
            <person name="Hettich R.L."/>
            <person name="Parry R.J."/>
            <person name="Spain J.C."/>
        </authorList>
    </citation>
    <scope>NUCLEOTIDE SEQUENCE [LARGE SCALE GENOMIC DNA]</scope>
    <source>
        <strain evidence="1 2">NRRL B-1670</strain>
    </source>
</reference>
<evidence type="ECO:0000313" key="2">
    <source>
        <dbReference type="Proteomes" id="UP000218944"/>
    </source>
</evidence>
<dbReference type="AlphaFoldDB" id="A0A2A2D9B1"/>
<evidence type="ECO:0000313" key="1">
    <source>
        <dbReference type="EMBL" id="PAU48071.1"/>
    </source>
</evidence>
<sequence>MPPIPVKPGPYKFYAHIIGPPALLTAREHAIDHGLPTVTDRPLPHPLDTLHQEWTIEPLERGLPGSPYVIYLGAYAEEETQNRTGLIVVDHKVYANTVPRDQLTKFIFEPGLGGLQIVDDKDHLALRAGHLGQQIEAVTPNKADPHQVWTLHSPIGL</sequence>
<gene>
    <name evidence="1" type="ORF">CK936_15175</name>
</gene>
<comment type="caution">
    <text evidence="1">The sequence shown here is derived from an EMBL/GenBank/DDBJ whole genome shotgun (WGS) entry which is preliminary data.</text>
</comment>
<keyword evidence="2" id="KW-1185">Reference proteome</keyword>
<protein>
    <recommendedName>
        <fullName evidence="3">Ricin B lectin domain-containing protein</fullName>
    </recommendedName>
</protein>
<proteinExistence type="predicted"/>